<proteinExistence type="inferred from homology"/>
<protein>
    <submittedName>
        <fullName evidence="8">RecA-like recombination protein</fullName>
    </submittedName>
</protein>
<dbReference type="PANTHER" id="PTHR45900:SF1">
    <property type="entry name" value="MITOCHONDRIAL DNA REPAIR PROTEIN RECA HOMOLOG-RELATED"/>
    <property type="match status" value="1"/>
</dbReference>
<dbReference type="EMBL" id="MH059636">
    <property type="protein sequence ID" value="AWD90473.1"/>
    <property type="molecule type" value="Genomic_DNA"/>
</dbReference>
<name>A0A2S1GMA1_9CAUD</name>
<evidence type="ECO:0000256" key="5">
    <source>
        <dbReference type="SAM" id="MobiDB-lite"/>
    </source>
</evidence>
<dbReference type="Pfam" id="PF21134">
    <property type="entry name" value="T4_UVSX_C"/>
    <property type="match status" value="1"/>
</dbReference>
<feature type="compositionally biased region" description="Acidic residues" evidence="5">
    <location>
        <begin position="376"/>
        <end position="387"/>
    </location>
</feature>
<dbReference type="RefSeq" id="YP_010094981.1">
    <property type="nucleotide sequence ID" value="NC_055743.1"/>
</dbReference>
<evidence type="ECO:0000259" key="7">
    <source>
        <dbReference type="PROSITE" id="PS50163"/>
    </source>
</evidence>
<dbReference type="GO" id="GO:0006281">
    <property type="term" value="P:DNA repair"/>
    <property type="evidence" value="ECO:0007669"/>
    <property type="project" value="InterPro"/>
</dbReference>
<dbReference type="GO" id="GO:0140664">
    <property type="term" value="F:ATP-dependent DNA damage sensor activity"/>
    <property type="evidence" value="ECO:0007669"/>
    <property type="project" value="InterPro"/>
</dbReference>
<keyword evidence="3" id="KW-0067">ATP-binding</keyword>
<evidence type="ECO:0000259" key="6">
    <source>
        <dbReference type="PROSITE" id="PS50162"/>
    </source>
</evidence>
<accession>A0A2S1GMA1</accession>
<dbReference type="InterPro" id="IPR020588">
    <property type="entry name" value="RecA_ATP-bd"/>
</dbReference>
<organism evidence="8 9">
    <name type="scientific">Erwinia phage Cronus</name>
    <dbReference type="NCBI Taxonomy" id="2163633"/>
    <lineage>
        <taxon>Viruses</taxon>
        <taxon>Duplodnaviria</taxon>
        <taxon>Heunggongvirae</taxon>
        <taxon>Uroviricota</taxon>
        <taxon>Caudoviricetes</taxon>
        <taxon>Pantevenvirales</taxon>
        <taxon>Straboviridae</taxon>
        <taxon>Tevenvirinae</taxon>
        <taxon>Risoevirus</taxon>
        <taxon>Risoevirus cronus</taxon>
        <taxon>Roskildevirus cronus</taxon>
    </lineage>
</organism>
<dbReference type="InterPro" id="IPR020587">
    <property type="entry name" value="RecA_monomer-monomer_interface"/>
</dbReference>
<evidence type="ECO:0000256" key="4">
    <source>
        <dbReference type="ARBA" id="ARBA00023172"/>
    </source>
</evidence>
<feature type="domain" description="RecA family profile 2" evidence="7">
    <location>
        <begin position="204"/>
        <end position="266"/>
    </location>
</feature>
<evidence type="ECO:0000256" key="3">
    <source>
        <dbReference type="ARBA" id="ARBA00022840"/>
    </source>
</evidence>
<evidence type="ECO:0000256" key="1">
    <source>
        <dbReference type="ARBA" id="ARBA00009391"/>
    </source>
</evidence>
<feature type="region of interest" description="Disordered" evidence="5">
    <location>
        <begin position="365"/>
        <end position="387"/>
    </location>
</feature>
<dbReference type="InterPro" id="IPR013765">
    <property type="entry name" value="DNA_recomb/repair_RecA"/>
</dbReference>
<evidence type="ECO:0000256" key="2">
    <source>
        <dbReference type="ARBA" id="ARBA00022741"/>
    </source>
</evidence>
<dbReference type="Gene3D" id="3.40.50.300">
    <property type="entry name" value="P-loop containing nucleotide triphosphate hydrolases"/>
    <property type="match status" value="1"/>
</dbReference>
<dbReference type="Pfam" id="PF00154">
    <property type="entry name" value="RecA_N"/>
    <property type="match status" value="1"/>
</dbReference>
<dbReference type="Proteomes" id="UP000246316">
    <property type="component" value="Segment"/>
</dbReference>
<reference evidence="8" key="1">
    <citation type="submission" date="2018-03" db="EMBL/GenBank/DDBJ databases">
        <title>Phage therapy in agriculture - a green tech approach to combat plant pathogenic bacteria.</title>
        <authorList>
            <person name="Carstens A.B."/>
            <person name="Djurhuus A.M."/>
            <person name="Hansen L.H."/>
        </authorList>
    </citation>
    <scope>NUCLEOTIDE SEQUENCE [LARGE SCALE GENOMIC DNA]</scope>
</reference>
<evidence type="ECO:0000313" key="8">
    <source>
        <dbReference type="EMBL" id="AWD90473.1"/>
    </source>
</evidence>
<dbReference type="InterPro" id="IPR027417">
    <property type="entry name" value="P-loop_NTPase"/>
</dbReference>
<dbReference type="GO" id="GO:0006310">
    <property type="term" value="P:DNA recombination"/>
    <property type="evidence" value="ECO:0007669"/>
    <property type="project" value="UniProtKB-KW"/>
</dbReference>
<dbReference type="PROSITE" id="PS50162">
    <property type="entry name" value="RECA_2"/>
    <property type="match status" value="1"/>
</dbReference>
<sequence>MSLKERLIKASTSKMTSDLAKSKFFNDKDVVRTKIPMLNIAFAGDLTGGVQAGLTIFAGPSKHFKSNMSLTVISAYMNKHPDAICLFYDSEFGITPAYLKSQGVDPDRVVHTPVQSVEQLKVDMINQLEAIERGEKVIVFIDSIGNMASKKETEDALNEKVVADMTRAKALKSLFRIATPYFTIKNIPCIAVNHTIETIEMFSKTVMTGGTGPMYSADTVFIIGKRQIKDGTELEGYQFVLNAEKSRTVKEKSKFFIDVRFDGGIDPYSGLLDMALDLGFVVKPKNGWYSREYCDVNTGEMYREDKSWRAKDTSSTEFWGPLFKHEPFREAIKRRYQLGAIEHNVAVDEEVAKLIGSKVEDFKVPDRGPAQSAADTETELEDFMNEE</sequence>
<dbReference type="SUPFAM" id="SSF52540">
    <property type="entry name" value="P-loop containing nucleoside triphosphate hydrolases"/>
    <property type="match status" value="1"/>
</dbReference>
<dbReference type="PANTHER" id="PTHR45900">
    <property type="entry name" value="RECA"/>
    <property type="match status" value="1"/>
</dbReference>
<keyword evidence="9" id="KW-1185">Reference proteome</keyword>
<comment type="similarity">
    <text evidence="1">Belongs to the RecA family.</text>
</comment>
<dbReference type="InterPro" id="IPR049428">
    <property type="entry name" value="RecA-like_N"/>
</dbReference>
<feature type="domain" description="RecA family profile 1" evidence="6">
    <location>
        <begin position="27"/>
        <end position="195"/>
    </location>
</feature>
<dbReference type="InterPro" id="IPR049047">
    <property type="entry name" value="T4_UVSX-like_C"/>
</dbReference>
<keyword evidence="4" id="KW-0233">DNA recombination</keyword>
<dbReference type="GO" id="GO:0005524">
    <property type="term" value="F:ATP binding"/>
    <property type="evidence" value="ECO:0007669"/>
    <property type="project" value="UniProtKB-KW"/>
</dbReference>
<dbReference type="PROSITE" id="PS50163">
    <property type="entry name" value="RECA_3"/>
    <property type="match status" value="1"/>
</dbReference>
<dbReference type="GeneID" id="65112615"/>
<keyword evidence="2" id="KW-0547">Nucleotide-binding</keyword>
<dbReference type="KEGG" id="vg:65112615"/>
<dbReference type="GO" id="GO:0003697">
    <property type="term" value="F:single-stranded DNA binding"/>
    <property type="evidence" value="ECO:0007669"/>
    <property type="project" value="InterPro"/>
</dbReference>
<evidence type="ECO:0000313" key="9">
    <source>
        <dbReference type="Proteomes" id="UP000246316"/>
    </source>
</evidence>